<keyword evidence="7" id="KW-1185">Reference proteome</keyword>
<dbReference type="SMART" id="SM00829">
    <property type="entry name" value="PKS_ER"/>
    <property type="match status" value="1"/>
</dbReference>
<keyword evidence="2 4" id="KW-0862">Zinc</keyword>
<dbReference type="EC" id="1.1.1.103" evidence="6"/>
<dbReference type="InterPro" id="IPR011032">
    <property type="entry name" value="GroES-like_sf"/>
</dbReference>
<evidence type="ECO:0000259" key="5">
    <source>
        <dbReference type="SMART" id="SM00829"/>
    </source>
</evidence>
<protein>
    <submittedName>
        <fullName evidence="6">Threonine 3-dehydrogenase</fullName>
        <ecNumber evidence="6">1.1.1.103</ecNumber>
    </submittedName>
</protein>
<feature type="domain" description="Enoyl reductase (ER)" evidence="5">
    <location>
        <begin position="6"/>
        <end position="340"/>
    </location>
</feature>
<proteinExistence type="inferred from homology"/>
<dbReference type="SUPFAM" id="SSF50129">
    <property type="entry name" value="GroES-like"/>
    <property type="match status" value="1"/>
</dbReference>
<evidence type="ECO:0000313" key="7">
    <source>
        <dbReference type="Proteomes" id="UP001204798"/>
    </source>
</evidence>
<dbReference type="SUPFAM" id="SSF51735">
    <property type="entry name" value="NAD(P)-binding Rossmann-fold domains"/>
    <property type="match status" value="1"/>
</dbReference>
<evidence type="ECO:0000313" key="6">
    <source>
        <dbReference type="EMBL" id="MCS3920043.1"/>
    </source>
</evidence>
<dbReference type="Pfam" id="PF00107">
    <property type="entry name" value="ADH_zinc_N"/>
    <property type="match status" value="1"/>
</dbReference>
<dbReference type="NCBIfam" id="NF003808">
    <property type="entry name" value="PRK05396.1"/>
    <property type="match status" value="1"/>
</dbReference>
<evidence type="ECO:0000256" key="4">
    <source>
        <dbReference type="RuleBase" id="RU361277"/>
    </source>
</evidence>
<dbReference type="PANTHER" id="PTHR43401:SF2">
    <property type="entry name" value="L-THREONINE 3-DEHYDROGENASE"/>
    <property type="match status" value="1"/>
</dbReference>
<dbReference type="PROSITE" id="PS00059">
    <property type="entry name" value="ADH_ZINC"/>
    <property type="match status" value="1"/>
</dbReference>
<dbReference type="InterPro" id="IPR050129">
    <property type="entry name" value="Zn_alcohol_dh"/>
</dbReference>
<dbReference type="RefSeq" id="WP_018196783.1">
    <property type="nucleotide sequence ID" value="NZ_CP130454.1"/>
</dbReference>
<name>A0ABT2EQ03_9BACT</name>
<keyword evidence="3 6" id="KW-0560">Oxidoreductase</keyword>
<dbReference type="InterPro" id="IPR036291">
    <property type="entry name" value="NAD(P)-bd_dom_sf"/>
</dbReference>
<keyword evidence="1 4" id="KW-0479">Metal-binding</keyword>
<dbReference type="InterPro" id="IPR013154">
    <property type="entry name" value="ADH-like_N"/>
</dbReference>
<comment type="cofactor">
    <cofactor evidence="4">
        <name>Zn(2+)</name>
        <dbReference type="ChEBI" id="CHEBI:29105"/>
    </cofactor>
</comment>
<dbReference type="Gene3D" id="3.40.50.720">
    <property type="entry name" value="NAD(P)-binding Rossmann-like Domain"/>
    <property type="match status" value="1"/>
</dbReference>
<comment type="similarity">
    <text evidence="4">Belongs to the zinc-containing alcohol dehydrogenase family.</text>
</comment>
<dbReference type="GO" id="GO:0008743">
    <property type="term" value="F:L-threonine 3-dehydrogenase activity"/>
    <property type="evidence" value="ECO:0007669"/>
    <property type="project" value="UniProtKB-EC"/>
</dbReference>
<sequence>MKALAKTRRTPGFELIDTPVPKVGAGEVLVRVKYASICGSDVHLYQWLPWMAEHIKEIPRIVGHETAGEVVAVGEGVTEVEVGDFVALETHIACGSCYQCRTGRMHVCRNLKILGFDIDGSFAEFVKVPARNCWKVPPSIPREWVSLMEPMGNAVDTVLAEPISGQRLAVLGCGPIGLMGVTIAKACGAALVIASEPNPFRREMAKRMGADIVVNPEEQDLVEIVLAETNGDGVDAVAEMSGNPKAFLQAIEIVTPGGWVSLLGLYNQPVTFNPSDAIMKAIRIHTVTGRKMFSTWETVTRLLATGKVDLEPLITHRFPLEQFDDAFQSVIRQEAVKVVFEVF</sequence>
<dbReference type="InterPro" id="IPR002328">
    <property type="entry name" value="ADH_Zn_CS"/>
</dbReference>
<dbReference type="Pfam" id="PF08240">
    <property type="entry name" value="ADH_N"/>
    <property type="match status" value="1"/>
</dbReference>
<evidence type="ECO:0000256" key="2">
    <source>
        <dbReference type="ARBA" id="ARBA00022833"/>
    </source>
</evidence>
<comment type="caution">
    <text evidence="6">The sequence shown here is derived from an EMBL/GenBank/DDBJ whole genome shotgun (WGS) entry which is preliminary data.</text>
</comment>
<evidence type="ECO:0000256" key="3">
    <source>
        <dbReference type="ARBA" id="ARBA00023002"/>
    </source>
</evidence>
<dbReference type="InterPro" id="IPR013149">
    <property type="entry name" value="ADH-like_C"/>
</dbReference>
<accession>A0ABT2EQ03</accession>
<dbReference type="InterPro" id="IPR020843">
    <property type="entry name" value="ER"/>
</dbReference>
<reference evidence="6 7" key="1">
    <citation type="submission" date="2022-08" db="EMBL/GenBank/DDBJ databases">
        <title>Bacterial and archaeal communities from various locations to study Microbial Dark Matter (Phase II).</title>
        <authorList>
            <person name="Stepanauskas R."/>
        </authorList>
    </citation>
    <scope>NUCLEOTIDE SEQUENCE [LARGE SCALE GENOMIC DNA]</scope>
    <source>
        <strain evidence="6 7">PD1</strain>
    </source>
</reference>
<evidence type="ECO:0000256" key="1">
    <source>
        <dbReference type="ARBA" id="ARBA00022723"/>
    </source>
</evidence>
<gene>
    <name evidence="6" type="ORF">M2350_002460</name>
</gene>
<dbReference type="Proteomes" id="UP001204798">
    <property type="component" value="Unassembled WGS sequence"/>
</dbReference>
<dbReference type="Gene3D" id="3.90.180.10">
    <property type="entry name" value="Medium-chain alcohol dehydrogenases, catalytic domain"/>
    <property type="match status" value="1"/>
</dbReference>
<dbReference type="PANTHER" id="PTHR43401">
    <property type="entry name" value="L-THREONINE 3-DEHYDROGENASE"/>
    <property type="match status" value="1"/>
</dbReference>
<organism evidence="6 7">
    <name type="scientific">Candidatus Fervidibacter sacchari</name>
    <dbReference type="NCBI Taxonomy" id="1448929"/>
    <lineage>
        <taxon>Bacteria</taxon>
        <taxon>Candidatus Fervidibacterota</taxon>
        <taxon>Candidatus Fervidibacter</taxon>
    </lineage>
</organism>
<dbReference type="EMBL" id="JANUCP010000004">
    <property type="protein sequence ID" value="MCS3920043.1"/>
    <property type="molecule type" value="Genomic_DNA"/>
</dbReference>